<keyword evidence="4" id="KW-1185">Reference proteome</keyword>
<feature type="signal peptide" evidence="2">
    <location>
        <begin position="1"/>
        <end position="25"/>
    </location>
</feature>
<dbReference type="Proteomes" id="UP000441772">
    <property type="component" value="Unassembled WGS sequence"/>
</dbReference>
<comment type="caution">
    <text evidence="3">The sequence shown here is derived from an EMBL/GenBank/DDBJ whole genome shotgun (WGS) entry which is preliminary data.</text>
</comment>
<feature type="region of interest" description="Disordered" evidence="1">
    <location>
        <begin position="37"/>
        <end position="64"/>
    </location>
</feature>
<reference evidence="3 4" key="1">
    <citation type="submission" date="2019-09" db="EMBL/GenBank/DDBJ databases">
        <title>Characterization of the phylogenetic diversity of two novel species belonging to the genus Bifidobacterium: Bifidobacterium cebidarum sp. nov. and Bifidobacterium leontopitheci sp. nov.</title>
        <authorList>
            <person name="Lugli G.A."/>
            <person name="Duranti S."/>
            <person name="Milani C."/>
            <person name="Turroni F."/>
            <person name="Ventura M."/>
        </authorList>
    </citation>
    <scope>NUCLEOTIDE SEQUENCE [LARGE SCALE GENOMIC DNA]</scope>
    <source>
        <strain evidence="3 4">LMG 31471</strain>
    </source>
</reference>
<evidence type="ECO:0000256" key="2">
    <source>
        <dbReference type="SAM" id="SignalP"/>
    </source>
</evidence>
<dbReference type="EMBL" id="WBVT01000012">
    <property type="protein sequence ID" value="KAB7790462.1"/>
    <property type="molecule type" value="Genomic_DNA"/>
</dbReference>
<organism evidence="3 4">
    <name type="scientific">Bifidobacterium leontopitheci</name>
    <dbReference type="NCBI Taxonomy" id="2650774"/>
    <lineage>
        <taxon>Bacteria</taxon>
        <taxon>Bacillati</taxon>
        <taxon>Actinomycetota</taxon>
        <taxon>Actinomycetes</taxon>
        <taxon>Bifidobacteriales</taxon>
        <taxon>Bifidobacteriaceae</taxon>
        <taxon>Bifidobacterium</taxon>
    </lineage>
</organism>
<evidence type="ECO:0000256" key="1">
    <source>
        <dbReference type="SAM" id="MobiDB-lite"/>
    </source>
</evidence>
<dbReference type="PROSITE" id="PS51257">
    <property type="entry name" value="PROKAR_LIPOPROTEIN"/>
    <property type="match status" value="1"/>
</dbReference>
<dbReference type="AlphaFoldDB" id="A0A6I1GID2"/>
<feature type="chain" id="PRO_5026115866" description="WxL domain-containing protein" evidence="2">
    <location>
        <begin position="26"/>
        <end position="294"/>
    </location>
</feature>
<evidence type="ECO:0000313" key="4">
    <source>
        <dbReference type="Proteomes" id="UP000441772"/>
    </source>
</evidence>
<evidence type="ECO:0008006" key="5">
    <source>
        <dbReference type="Google" id="ProtNLM"/>
    </source>
</evidence>
<evidence type="ECO:0000313" key="3">
    <source>
        <dbReference type="EMBL" id="KAB7790462.1"/>
    </source>
</evidence>
<accession>A0A6I1GID2</accession>
<protein>
    <recommendedName>
        <fullName evidence="5">WxL domain-containing protein</fullName>
    </recommendedName>
</protein>
<proteinExistence type="predicted"/>
<keyword evidence="2" id="KW-0732">Signal</keyword>
<sequence>MNHHRILAATLVTGLACMAPAPALAAAAENPAVTPAAAAKTPAVPPESALTQGNRGEGLGWKTSGGEITVKADASFAGRTVYLVSYPPAAIIATATVSGTGSFTIAVPEGGTATYRIAVIADDGTVLGWREGAASGTRLEAEVIAPAEPQDGEFSFVAPADATVKLTANAELDDLGRSISTGTLGSFTVIDQRAKSQPGWDLIADATDFADVRGTTAGFAASALGIHVRTAAADGLTTTDTTAGSASYTAAIASRASGRYGDVAFDGADLTVTAPAGTPAGTYGGTLTLTLTSR</sequence>
<gene>
    <name evidence="3" type="ORF">F7D09_1058</name>
</gene>
<name>A0A6I1GID2_9BIFI</name>
<dbReference type="RefSeq" id="WP_152234404.1">
    <property type="nucleotide sequence ID" value="NZ_JBHSKZ010000008.1"/>
</dbReference>